<name>A0A839T141_9PROT</name>
<feature type="transmembrane region" description="Helical" evidence="1">
    <location>
        <begin position="12"/>
        <end position="33"/>
    </location>
</feature>
<feature type="transmembrane region" description="Helical" evidence="1">
    <location>
        <begin position="71"/>
        <end position="89"/>
    </location>
</feature>
<organism evidence="2 3">
    <name type="scientific">Limibacillus halophilus</name>
    <dbReference type="NCBI Taxonomy" id="1579333"/>
    <lineage>
        <taxon>Bacteria</taxon>
        <taxon>Pseudomonadati</taxon>
        <taxon>Pseudomonadota</taxon>
        <taxon>Alphaproteobacteria</taxon>
        <taxon>Rhodospirillales</taxon>
        <taxon>Rhodovibrionaceae</taxon>
        <taxon>Limibacillus</taxon>
    </lineage>
</organism>
<dbReference type="Proteomes" id="UP000581135">
    <property type="component" value="Unassembled WGS sequence"/>
</dbReference>
<gene>
    <name evidence="2" type="ORF">FHR98_003174</name>
</gene>
<dbReference type="AlphaFoldDB" id="A0A839T141"/>
<evidence type="ECO:0000313" key="2">
    <source>
        <dbReference type="EMBL" id="MBB3066863.1"/>
    </source>
</evidence>
<feature type="transmembrane region" description="Helical" evidence="1">
    <location>
        <begin position="206"/>
        <end position="229"/>
    </location>
</feature>
<keyword evidence="3" id="KW-1185">Reference proteome</keyword>
<reference evidence="2 3" key="1">
    <citation type="submission" date="2020-08" db="EMBL/GenBank/DDBJ databases">
        <title>Genomic Encyclopedia of Type Strains, Phase III (KMG-III): the genomes of soil and plant-associated and newly described type strains.</title>
        <authorList>
            <person name="Whitman W."/>
        </authorList>
    </citation>
    <scope>NUCLEOTIDE SEQUENCE [LARGE SCALE GENOMIC DNA]</scope>
    <source>
        <strain evidence="2 3">CECT 8803</strain>
    </source>
</reference>
<protein>
    <recommendedName>
        <fullName evidence="4">Glucosyl transferase GtrII</fullName>
    </recommendedName>
</protein>
<feature type="transmembrane region" description="Helical" evidence="1">
    <location>
        <begin position="277"/>
        <end position="297"/>
    </location>
</feature>
<evidence type="ECO:0008006" key="4">
    <source>
        <dbReference type="Google" id="ProtNLM"/>
    </source>
</evidence>
<dbReference type="EMBL" id="JACHXA010000011">
    <property type="protein sequence ID" value="MBB3066863.1"/>
    <property type="molecule type" value="Genomic_DNA"/>
</dbReference>
<feature type="transmembrane region" description="Helical" evidence="1">
    <location>
        <begin position="95"/>
        <end position="114"/>
    </location>
</feature>
<dbReference type="RefSeq" id="WP_183417691.1">
    <property type="nucleotide sequence ID" value="NZ_JACHXA010000011.1"/>
</dbReference>
<comment type="caution">
    <text evidence="2">The sequence shown here is derived from an EMBL/GenBank/DDBJ whole genome shotgun (WGS) entry which is preliminary data.</text>
</comment>
<sequence length="449" mass="49944">MAGPDDLTEKGAYVASQQIKLAAVFATFLVIFLRDPEILILGRFWAEEGVVYFSLVWNEGFWAQALLPFNGYYSLFVWLAVGLATLVPLDYAPLATGYATLLVMMTGPLLILYAPLSFELSSGRRALCAIFLTLPYVNTGVWLNSINAQFFFAMATALLLICDLSSRRFLMIAALLVLLAGLTGPVSVFLTPLFLVRAVISRERNWWFLALLLTLCAALQSWFMVTALLEGLRSTGGVELLGPRLAGFLLKLLLYPFMLDGARHVADAVEQGGLNTIIPHLLAGLALASFLLHLAWHSPRKTGLWLYAALLLGSALSFAGSLQVEAPSLEQIFHHKNGGRYFVMGNLLLAPLLLLPYRGPHTWLAQVRYPLTVLLLATVAYSYQTQKLQGAIWPDEVRQWRENSNYCLQIWPGNPQVGIHSWKMRLLPDQERGVRAVPYMDCMPQLQSN</sequence>
<feature type="transmembrane region" description="Helical" evidence="1">
    <location>
        <begin position="241"/>
        <end position="257"/>
    </location>
</feature>
<feature type="transmembrane region" description="Helical" evidence="1">
    <location>
        <begin position="173"/>
        <end position="200"/>
    </location>
</feature>
<accession>A0A839T141</accession>
<keyword evidence="1" id="KW-0812">Transmembrane</keyword>
<keyword evidence="1" id="KW-1133">Transmembrane helix</keyword>
<evidence type="ECO:0000313" key="3">
    <source>
        <dbReference type="Proteomes" id="UP000581135"/>
    </source>
</evidence>
<feature type="transmembrane region" description="Helical" evidence="1">
    <location>
        <begin position="338"/>
        <end position="355"/>
    </location>
</feature>
<feature type="transmembrane region" description="Helical" evidence="1">
    <location>
        <begin position="149"/>
        <end position="166"/>
    </location>
</feature>
<keyword evidence="1" id="KW-0472">Membrane</keyword>
<evidence type="ECO:0000256" key="1">
    <source>
        <dbReference type="SAM" id="Phobius"/>
    </source>
</evidence>
<feature type="transmembrane region" description="Helical" evidence="1">
    <location>
        <begin position="304"/>
        <end position="326"/>
    </location>
</feature>
<proteinExistence type="predicted"/>